<accession>A0A368L7I5</accession>
<dbReference type="InterPro" id="IPR029098">
    <property type="entry name" value="Acetyltransf_C"/>
</dbReference>
<evidence type="ECO:0000256" key="4">
    <source>
        <dbReference type="ARBA" id="ARBA00022737"/>
    </source>
</evidence>
<sequence>MTTPLIHPTAIIDSKAALDSSVAVGPYTVVGPNVKIGPRTRLEAHVTVEGHTTIGAENHIFSGAALGGAPQDKKYAGEPTRLELGDRNTIRECCTINTGTIQDEGITRIGSDNWIMAYVHIAHDCQVGDRAIMANCTQLAGHVHVGDWVILGGFTGVHQFVRIGAHAMTGIHTTLTQDLPPFVLYAGQPAAPHGINAEGLKRRGFSKEAIRGLIRAYKTLYREDLTLDVAQTRIREQAMTDEQCAPSLSLLLDFLATSTRGIAR</sequence>
<protein>
    <recommendedName>
        <fullName evidence="7">Acyl-[acyl-carrier-protein]--UDP-N-acetylglucosamine O-acyltransferase</fullName>
        <shortName evidence="7">UDP-N-acetylglucosamine acyltransferase</shortName>
        <ecNumber evidence="7">2.3.1.129</ecNumber>
    </recommendedName>
</protein>
<dbReference type="UniPathway" id="UPA00359">
    <property type="reaction ID" value="UER00477"/>
</dbReference>
<dbReference type="EMBL" id="QPGB01000001">
    <property type="protein sequence ID" value="RCS59577.1"/>
    <property type="molecule type" value="Genomic_DNA"/>
</dbReference>
<dbReference type="NCBIfam" id="TIGR01852">
    <property type="entry name" value="lipid_A_lpxA"/>
    <property type="match status" value="1"/>
</dbReference>
<comment type="subunit">
    <text evidence="7">Homotrimer.</text>
</comment>
<keyword evidence="6 7" id="KW-0012">Acyltransferase</keyword>
<dbReference type="GO" id="GO:0016020">
    <property type="term" value="C:membrane"/>
    <property type="evidence" value="ECO:0007669"/>
    <property type="project" value="GOC"/>
</dbReference>
<comment type="catalytic activity">
    <reaction evidence="7">
        <text>a (3R)-hydroxyacyl-[ACP] + UDP-N-acetyl-alpha-D-glucosamine = a UDP-3-O-[(3R)-3-hydroxyacyl]-N-acetyl-alpha-D-glucosamine + holo-[ACP]</text>
        <dbReference type="Rhea" id="RHEA:67812"/>
        <dbReference type="Rhea" id="RHEA-COMP:9685"/>
        <dbReference type="Rhea" id="RHEA-COMP:9945"/>
        <dbReference type="ChEBI" id="CHEBI:57705"/>
        <dbReference type="ChEBI" id="CHEBI:64479"/>
        <dbReference type="ChEBI" id="CHEBI:78827"/>
        <dbReference type="ChEBI" id="CHEBI:173225"/>
        <dbReference type="EC" id="2.3.1.129"/>
    </reaction>
</comment>
<comment type="function">
    <text evidence="7">Involved in the biosynthesis of lipid A, a phosphorylated glycolipid that anchors the lipopolysaccharide to the outer membrane of the cell.</text>
</comment>
<dbReference type="InterPro" id="IPR001451">
    <property type="entry name" value="Hexapep"/>
</dbReference>
<evidence type="ECO:0000313" key="9">
    <source>
        <dbReference type="EMBL" id="RCS59577.1"/>
    </source>
</evidence>
<comment type="subcellular location">
    <subcellularLocation>
        <location evidence="7">Cytoplasm</location>
    </subcellularLocation>
</comment>
<dbReference type="Gene3D" id="1.20.1180.10">
    <property type="entry name" value="Udp N-acetylglucosamine O-acyltransferase, C-terminal domain"/>
    <property type="match status" value="1"/>
</dbReference>
<comment type="pathway">
    <text evidence="7">Glycolipid biosynthesis; lipid IV(A) biosynthesis; lipid IV(A) from (3R)-3-hydroxytetradecanoyl-[acyl-carrier-protein] and UDP-N-acetyl-alpha-D-glucosamine: step 1/6.</text>
</comment>
<dbReference type="GO" id="GO:0008780">
    <property type="term" value="F:acyl-[acyl-carrier-protein]-UDP-N-acetylglucosamine O-acyltransferase activity"/>
    <property type="evidence" value="ECO:0007669"/>
    <property type="project" value="UniProtKB-UniRule"/>
</dbReference>
<name>A0A368L7I5_9BURK</name>
<keyword evidence="4 7" id="KW-0677">Repeat</keyword>
<keyword evidence="1 7" id="KW-0444">Lipid biosynthesis</keyword>
<feature type="domain" description="UDP N-acetylglucosamine O-acyltransferase C-terminal" evidence="8">
    <location>
        <begin position="178"/>
        <end position="262"/>
    </location>
</feature>
<keyword evidence="2 7" id="KW-0441">Lipid A biosynthesis</keyword>
<dbReference type="GO" id="GO:0005737">
    <property type="term" value="C:cytoplasm"/>
    <property type="evidence" value="ECO:0007669"/>
    <property type="project" value="UniProtKB-SubCell"/>
</dbReference>
<evidence type="ECO:0000256" key="7">
    <source>
        <dbReference type="HAMAP-Rule" id="MF_00387"/>
    </source>
</evidence>
<gene>
    <name evidence="7" type="primary">lpxA</name>
    <name evidence="9" type="ORF">DU000_02335</name>
</gene>
<dbReference type="CDD" id="cd03351">
    <property type="entry name" value="LbH_UDP-GlcNAc_AT"/>
    <property type="match status" value="1"/>
</dbReference>
<dbReference type="Gene3D" id="2.160.10.10">
    <property type="entry name" value="Hexapeptide repeat proteins"/>
    <property type="match status" value="1"/>
</dbReference>
<keyword evidence="10" id="KW-1185">Reference proteome</keyword>
<dbReference type="PIRSF" id="PIRSF000456">
    <property type="entry name" value="UDP-GlcNAc_acltr"/>
    <property type="match status" value="1"/>
</dbReference>
<dbReference type="InterPro" id="IPR010137">
    <property type="entry name" value="Lipid_A_LpxA"/>
</dbReference>
<dbReference type="Proteomes" id="UP000252357">
    <property type="component" value="Unassembled WGS sequence"/>
</dbReference>
<dbReference type="PANTHER" id="PTHR43480">
    <property type="entry name" value="ACYL-[ACYL-CARRIER-PROTEIN]--UDP-N-ACETYLGLUCOSAMINE O-ACYLTRANSFERASE"/>
    <property type="match status" value="1"/>
</dbReference>
<evidence type="ECO:0000256" key="2">
    <source>
        <dbReference type="ARBA" id="ARBA00022556"/>
    </source>
</evidence>
<evidence type="ECO:0000256" key="1">
    <source>
        <dbReference type="ARBA" id="ARBA00022516"/>
    </source>
</evidence>
<comment type="caution">
    <text evidence="9">The sequence shown here is derived from an EMBL/GenBank/DDBJ whole genome shotgun (WGS) entry which is preliminary data.</text>
</comment>
<dbReference type="GO" id="GO:0009245">
    <property type="term" value="P:lipid A biosynthetic process"/>
    <property type="evidence" value="ECO:0007669"/>
    <property type="project" value="UniProtKB-UniRule"/>
</dbReference>
<keyword evidence="7" id="KW-0963">Cytoplasm</keyword>
<dbReference type="AlphaFoldDB" id="A0A368L7I5"/>
<dbReference type="InterPro" id="IPR037157">
    <property type="entry name" value="Acetyltransf_C_sf"/>
</dbReference>
<dbReference type="HAMAP" id="MF_00387">
    <property type="entry name" value="LpxA"/>
    <property type="match status" value="1"/>
</dbReference>
<reference evidence="9 10" key="1">
    <citation type="journal article" date="2018" name="Int. J. Syst. Evol. Microbiol.">
        <title>Parvibium lacunae gen. nov., sp. nov., a new member of the family Alcaligenaceae isolated from a freshwater pond.</title>
        <authorList>
            <person name="Chen W.M."/>
            <person name="Xie P.B."/>
            <person name="Hsu M.Y."/>
            <person name="Sheu S.Y."/>
        </authorList>
    </citation>
    <scope>NUCLEOTIDE SEQUENCE [LARGE SCALE GENOMIC DNA]</scope>
    <source>
        <strain evidence="9 10">KMB9</strain>
    </source>
</reference>
<proteinExistence type="inferred from homology"/>
<comment type="similarity">
    <text evidence="7">Belongs to the transferase hexapeptide repeat family. LpxA subfamily.</text>
</comment>
<dbReference type="NCBIfam" id="NF003657">
    <property type="entry name" value="PRK05289.1"/>
    <property type="match status" value="1"/>
</dbReference>
<keyword evidence="3 7" id="KW-0808">Transferase</keyword>
<evidence type="ECO:0000313" key="10">
    <source>
        <dbReference type="Proteomes" id="UP000252357"/>
    </source>
</evidence>
<dbReference type="EC" id="2.3.1.129" evidence="7"/>
<evidence type="ECO:0000256" key="5">
    <source>
        <dbReference type="ARBA" id="ARBA00023098"/>
    </source>
</evidence>
<dbReference type="Pfam" id="PF00132">
    <property type="entry name" value="Hexapep"/>
    <property type="match status" value="1"/>
</dbReference>
<organism evidence="9 10">
    <name type="scientific">Parvibium lacunae</name>
    <dbReference type="NCBI Taxonomy" id="1888893"/>
    <lineage>
        <taxon>Bacteria</taxon>
        <taxon>Pseudomonadati</taxon>
        <taxon>Pseudomonadota</taxon>
        <taxon>Betaproteobacteria</taxon>
        <taxon>Burkholderiales</taxon>
        <taxon>Alcaligenaceae</taxon>
        <taxon>Parvibium</taxon>
    </lineage>
</organism>
<dbReference type="PANTHER" id="PTHR43480:SF1">
    <property type="entry name" value="ACYL-[ACYL-CARRIER-PROTEIN]--UDP-N-ACETYLGLUCOSAMINE O-ACYLTRANSFERASE, MITOCHONDRIAL-RELATED"/>
    <property type="match status" value="1"/>
</dbReference>
<dbReference type="Pfam" id="PF13720">
    <property type="entry name" value="Acetyltransf_11"/>
    <property type="match status" value="1"/>
</dbReference>
<dbReference type="OrthoDB" id="9807278at2"/>
<keyword evidence="5 7" id="KW-0443">Lipid metabolism</keyword>
<dbReference type="InterPro" id="IPR011004">
    <property type="entry name" value="Trimer_LpxA-like_sf"/>
</dbReference>
<evidence type="ECO:0000256" key="6">
    <source>
        <dbReference type="ARBA" id="ARBA00023315"/>
    </source>
</evidence>
<dbReference type="RefSeq" id="WP_114401727.1">
    <property type="nucleotide sequence ID" value="NZ_QPGB01000001.1"/>
</dbReference>
<evidence type="ECO:0000259" key="8">
    <source>
        <dbReference type="Pfam" id="PF13720"/>
    </source>
</evidence>
<dbReference type="SUPFAM" id="SSF51161">
    <property type="entry name" value="Trimeric LpxA-like enzymes"/>
    <property type="match status" value="1"/>
</dbReference>
<evidence type="ECO:0000256" key="3">
    <source>
        <dbReference type="ARBA" id="ARBA00022679"/>
    </source>
</evidence>